<dbReference type="InterPro" id="IPR011644">
    <property type="entry name" value="Heme_NO-bd"/>
</dbReference>
<proteinExistence type="predicted"/>
<evidence type="ECO:0000313" key="11">
    <source>
        <dbReference type="Proteomes" id="UP000807504"/>
    </source>
</evidence>
<dbReference type="Gene3D" id="3.30.70.1230">
    <property type="entry name" value="Nucleotide cyclase"/>
    <property type="match status" value="2"/>
</dbReference>
<comment type="subcellular location">
    <subcellularLocation>
        <location evidence="1">Cytoplasm</location>
    </subcellularLocation>
</comment>
<keyword evidence="4" id="KW-0547">Nucleotide-binding</keyword>
<keyword evidence="8" id="KW-0175">Coiled coil</keyword>
<dbReference type="Gene3D" id="6.10.250.780">
    <property type="match status" value="1"/>
</dbReference>
<dbReference type="GO" id="GO:0004383">
    <property type="term" value="F:guanylate cyclase activity"/>
    <property type="evidence" value="ECO:0007669"/>
    <property type="project" value="UniProtKB-EC"/>
</dbReference>
<evidence type="ECO:0000256" key="3">
    <source>
        <dbReference type="ARBA" id="ARBA00022490"/>
    </source>
</evidence>
<evidence type="ECO:0000256" key="5">
    <source>
        <dbReference type="ARBA" id="ARBA00023134"/>
    </source>
</evidence>
<sequence length="798" mass="91169">MYGMLLESIQHFVQEEYGEEVWNQVLEESGFKNAVFTTHKVYPDMLIPKLALACSKFSNSEAKVDDFLCFFGRCFVRFFTHYGYDTLIRASGRYFRDFLNGIDNLHHQIRFSYPKMQSPSFYVESEDIGGARLHYRSKRAGFGYYVIGQLIQIAQQFYGLDLQVTILTDGESSHDECHLIYDLRFDNTPYQNAQTARRNMIEHTDLEPVSCVYLFQLFPFSIAFDRTMTIREVGEKIRELFGGEEMVGLPVETFFLIHRPRVKFTWANIYILQKVVVELECLNSHFTKHPICDRRNSASTRNLLLKGQMRLIEEWDAIIYLCVPLLSNLQEMQEVGLYLTDLCLHDSSREIVLAGWQHGARLEISYEKQEERSRKLEQNLKKADEWKQKGDDLLYSMIPKAVALRLRNGEDAIETCESFDEVTVLFGEIVEFAELCARLTAMEAVTCINDVFSLFDKVTDAHNVFKVETVGQVYMLVSGAPERRPDHAQNVARAALDMIAQVSKMTTSDGEKFRKIDEESSLPPADKFQYLLQAVVPKAKAARVVESLPATADNYPKAIAQLKNRFGRQDLLVQIYVRDLLSIVMKSAISGRGTTDLPALYNELESKIRALESLGRTQEKYGNFLSALVEFCLPEEILIAWERHRNLNEASGRTRSLEQLLIFLNKEVRGEQLIELNRSGFVSRLQRKRDTCPNSVPDYGTASMLVNDKNAPGMHSGPVAAGVVGLKMPRYCLFGDTVNTAARMQSHGEPGKIHISESCQKHLQKDEFVTEPRGSMKIKGKGQMNTYWLLGQKKETSE</sequence>
<evidence type="ECO:0000256" key="7">
    <source>
        <dbReference type="ARBA" id="ARBA00023293"/>
    </source>
</evidence>
<dbReference type="InterPro" id="IPR042463">
    <property type="entry name" value="HNOB_dom_associated_sf"/>
</dbReference>
<name>A0A8T0EFA9_ARGBR</name>
<keyword evidence="5" id="KW-0342">GTP-binding</keyword>
<dbReference type="InterPro" id="IPR011645">
    <property type="entry name" value="HNOB_dom_associated"/>
</dbReference>
<comment type="caution">
    <text evidence="10">The sequence shown here is derived from an EMBL/GenBank/DDBJ whole genome shotgun (WGS) entry which is preliminary data.</text>
</comment>
<dbReference type="SUPFAM" id="SSF111126">
    <property type="entry name" value="Ligand-binding domain in the NO signalling and Golgi transport"/>
    <property type="match status" value="1"/>
</dbReference>
<dbReference type="Pfam" id="PF03564">
    <property type="entry name" value="DUF1759"/>
    <property type="match status" value="1"/>
</dbReference>
<dbReference type="Pfam" id="PF07700">
    <property type="entry name" value="HNOB"/>
    <property type="match status" value="1"/>
</dbReference>
<reference evidence="10" key="2">
    <citation type="submission" date="2020-06" db="EMBL/GenBank/DDBJ databases">
        <authorList>
            <person name="Sheffer M."/>
        </authorList>
    </citation>
    <scope>NUCLEOTIDE SEQUENCE</scope>
</reference>
<dbReference type="PROSITE" id="PS50125">
    <property type="entry name" value="GUANYLATE_CYCLASE_2"/>
    <property type="match status" value="1"/>
</dbReference>
<evidence type="ECO:0000256" key="1">
    <source>
        <dbReference type="ARBA" id="ARBA00004496"/>
    </source>
</evidence>
<gene>
    <name evidence="10" type="ORF">HNY73_018990</name>
</gene>
<dbReference type="Gene3D" id="3.90.1520.10">
    <property type="entry name" value="H-NOX domain"/>
    <property type="match status" value="1"/>
</dbReference>
<evidence type="ECO:0000256" key="4">
    <source>
        <dbReference type="ARBA" id="ARBA00022741"/>
    </source>
</evidence>
<keyword evidence="6" id="KW-0456">Lyase</keyword>
<dbReference type="InterPro" id="IPR024096">
    <property type="entry name" value="NO_sig/Golgi_transp_ligand-bd"/>
</dbReference>
<dbReference type="InterPro" id="IPR005312">
    <property type="entry name" value="DUF1759"/>
</dbReference>
<evidence type="ECO:0000256" key="8">
    <source>
        <dbReference type="SAM" id="Coils"/>
    </source>
</evidence>
<feature type="coiled-coil region" evidence="8">
    <location>
        <begin position="359"/>
        <end position="386"/>
    </location>
</feature>
<dbReference type="InterPro" id="IPR029787">
    <property type="entry name" value="Nucleotide_cyclase"/>
</dbReference>
<dbReference type="EMBL" id="JABXBU010002228">
    <property type="protein sequence ID" value="KAF8771591.1"/>
    <property type="molecule type" value="Genomic_DNA"/>
</dbReference>
<dbReference type="Gene3D" id="3.30.450.260">
    <property type="entry name" value="Haem NO binding associated domain"/>
    <property type="match status" value="1"/>
</dbReference>
<dbReference type="CDD" id="cd07302">
    <property type="entry name" value="CHD"/>
    <property type="match status" value="1"/>
</dbReference>
<dbReference type="Pfam" id="PF00211">
    <property type="entry name" value="Guanylate_cyc"/>
    <property type="match status" value="2"/>
</dbReference>
<dbReference type="InterPro" id="IPR001054">
    <property type="entry name" value="A/G_cyclase"/>
</dbReference>
<dbReference type="PANTHER" id="PTHR45655">
    <property type="entry name" value="GUANYLATE CYCLASE SOLUBLE SUBUNIT BETA-2"/>
    <property type="match status" value="1"/>
</dbReference>
<dbReference type="GO" id="GO:0070482">
    <property type="term" value="P:response to oxygen levels"/>
    <property type="evidence" value="ECO:0007669"/>
    <property type="project" value="TreeGrafter"/>
</dbReference>
<accession>A0A8T0EFA9</accession>
<dbReference type="GO" id="GO:0020037">
    <property type="term" value="F:heme binding"/>
    <property type="evidence" value="ECO:0007669"/>
    <property type="project" value="InterPro"/>
</dbReference>
<dbReference type="GO" id="GO:0005525">
    <property type="term" value="F:GTP binding"/>
    <property type="evidence" value="ECO:0007669"/>
    <property type="project" value="UniProtKB-KW"/>
</dbReference>
<organism evidence="10 11">
    <name type="scientific">Argiope bruennichi</name>
    <name type="common">Wasp spider</name>
    <name type="synonym">Aranea bruennichi</name>
    <dbReference type="NCBI Taxonomy" id="94029"/>
    <lineage>
        <taxon>Eukaryota</taxon>
        <taxon>Metazoa</taxon>
        <taxon>Ecdysozoa</taxon>
        <taxon>Arthropoda</taxon>
        <taxon>Chelicerata</taxon>
        <taxon>Arachnida</taxon>
        <taxon>Araneae</taxon>
        <taxon>Araneomorphae</taxon>
        <taxon>Entelegynae</taxon>
        <taxon>Araneoidea</taxon>
        <taxon>Araneidae</taxon>
        <taxon>Argiope</taxon>
    </lineage>
</organism>
<dbReference type="Proteomes" id="UP000807504">
    <property type="component" value="Unassembled WGS sequence"/>
</dbReference>
<reference evidence="10" key="1">
    <citation type="journal article" date="2020" name="bioRxiv">
        <title>Chromosome-level reference genome of the European wasp spider Argiope bruennichi: a resource for studies on range expansion and evolutionary adaptation.</title>
        <authorList>
            <person name="Sheffer M.M."/>
            <person name="Hoppe A."/>
            <person name="Krehenwinkel H."/>
            <person name="Uhl G."/>
            <person name="Kuss A.W."/>
            <person name="Jensen L."/>
            <person name="Jensen C."/>
            <person name="Gillespie R.G."/>
            <person name="Hoff K.J."/>
            <person name="Prost S."/>
        </authorList>
    </citation>
    <scope>NUCLEOTIDE SEQUENCE</scope>
</reference>
<evidence type="ECO:0000256" key="2">
    <source>
        <dbReference type="ARBA" id="ARBA00012202"/>
    </source>
</evidence>
<dbReference type="SMART" id="SM00044">
    <property type="entry name" value="CYCc"/>
    <property type="match status" value="2"/>
</dbReference>
<dbReference type="GO" id="GO:0019934">
    <property type="term" value="P:cGMP-mediated signaling"/>
    <property type="evidence" value="ECO:0007669"/>
    <property type="project" value="TreeGrafter"/>
</dbReference>
<dbReference type="InterPro" id="IPR038158">
    <property type="entry name" value="H-NOX_domain_sf"/>
</dbReference>
<evidence type="ECO:0000256" key="6">
    <source>
        <dbReference type="ARBA" id="ARBA00023239"/>
    </source>
</evidence>
<dbReference type="GO" id="GO:0008074">
    <property type="term" value="C:guanylate cyclase complex, soluble"/>
    <property type="evidence" value="ECO:0007669"/>
    <property type="project" value="TreeGrafter"/>
</dbReference>
<keyword evidence="7" id="KW-0141">cGMP biosynthesis</keyword>
<dbReference type="EC" id="4.6.1.2" evidence="2"/>
<feature type="domain" description="Guanylate cyclase" evidence="9">
    <location>
        <begin position="423"/>
        <end position="745"/>
    </location>
</feature>
<dbReference type="PANTHER" id="PTHR45655:SF5">
    <property type="entry name" value="SOLUBLE GUANYLATE CYCLASE 89DA-RELATED"/>
    <property type="match status" value="1"/>
</dbReference>
<protein>
    <recommendedName>
        <fullName evidence="2">guanylate cyclase</fullName>
        <ecNumber evidence="2">4.6.1.2</ecNumber>
    </recommendedName>
</protein>
<evidence type="ECO:0000313" key="10">
    <source>
        <dbReference type="EMBL" id="KAF8771591.1"/>
    </source>
</evidence>
<keyword evidence="11" id="KW-1185">Reference proteome</keyword>
<dbReference type="SUPFAM" id="SSF55073">
    <property type="entry name" value="Nucleotide cyclase"/>
    <property type="match status" value="1"/>
</dbReference>
<dbReference type="Pfam" id="PF07701">
    <property type="entry name" value="HNOBA"/>
    <property type="match status" value="1"/>
</dbReference>
<evidence type="ECO:0000259" key="9">
    <source>
        <dbReference type="PROSITE" id="PS50125"/>
    </source>
</evidence>
<dbReference type="AlphaFoldDB" id="A0A8T0EFA9"/>
<keyword evidence="3" id="KW-0963">Cytoplasm</keyword>